<dbReference type="KEGG" id="shun:DWB77_05346"/>
<sequence length="86" mass="9474">MKQWDYVVVVCEGRTGLIPRDLDSSVTSPGDDMKRVAFVPSARPGDLPDATIKTRELRRATPEEAAAVKALGLTRESQRSYLSPRS</sequence>
<organism evidence="1 2">
    <name type="scientific">Streptomyces hundungensis</name>
    <dbReference type="NCBI Taxonomy" id="1077946"/>
    <lineage>
        <taxon>Bacteria</taxon>
        <taxon>Bacillati</taxon>
        <taxon>Actinomycetota</taxon>
        <taxon>Actinomycetes</taxon>
        <taxon>Kitasatosporales</taxon>
        <taxon>Streptomycetaceae</taxon>
        <taxon>Streptomyces</taxon>
    </lineage>
</organism>
<evidence type="ECO:0000313" key="2">
    <source>
        <dbReference type="Proteomes" id="UP000271554"/>
    </source>
</evidence>
<dbReference type="EMBL" id="CP032698">
    <property type="protein sequence ID" value="AYG83150.1"/>
    <property type="molecule type" value="Genomic_DNA"/>
</dbReference>
<proteinExistence type="predicted"/>
<name>A0A387HPV8_9ACTN</name>
<accession>A0A387HPV8</accession>
<protein>
    <submittedName>
        <fullName evidence="1">Uncharacterized protein</fullName>
    </submittedName>
</protein>
<dbReference type="RefSeq" id="WP_120723749.1">
    <property type="nucleotide sequence ID" value="NZ_CP032698.1"/>
</dbReference>
<dbReference type="Proteomes" id="UP000271554">
    <property type="component" value="Chromosome"/>
</dbReference>
<dbReference type="AlphaFoldDB" id="A0A387HPV8"/>
<evidence type="ECO:0000313" key="1">
    <source>
        <dbReference type="EMBL" id="AYG83150.1"/>
    </source>
</evidence>
<keyword evidence="2" id="KW-1185">Reference proteome</keyword>
<reference evidence="1 2" key="1">
    <citation type="submission" date="2018-10" db="EMBL/GenBank/DDBJ databases">
        <title>Relationship between Morphology and Antimicrobial Activity in Streptomyces.</title>
        <authorList>
            <person name="Kang H.J."/>
            <person name="Kim S.B."/>
        </authorList>
    </citation>
    <scope>NUCLEOTIDE SEQUENCE [LARGE SCALE GENOMIC DNA]</scope>
    <source>
        <strain evidence="1 2">BH38</strain>
    </source>
</reference>
<gene>
    <name evidence="1" type="ORF">DWB77_05346</name>
</gene>